<proteinExistence type="predicted"/>
<gene>
    <name evidence="3" type="ORF">QQF64_034400</name>
</gene>
<sequence length="87" mass="10068">RNISDEASVNLFYCLLELKDHSLYEKIMSYLRSDAHTGRDLSSSMCTVLIYILLMSEKVLDEFNPKRFTSPSNYKRLAPAVRCCRKA</sequence>
<keyword evidence="4" id="KW-1185">Reference proteome</keyword>
<dbReference type="Proteomes" id="UP001558613">
    <property type="component" value="Unassembled WGS sequence"/>
</dbReference>
<evidence type="ECO:0000256" key="1">
    <source>
        <dbReference type="ARBA" id="ARBA00022614"/>
    </source>
</evidence>
<feature type="non-terminal residue" evidence="3">
    <location>
        <position position="87"/>
    </location>
</feature>
<keyword evidence="1" id="KW-0433">Leucine-rich repeat</keyword>
<comment type="caution">
    <text evidence="3">The sequence shown here is derived from an EMBL/GenBank/DDBJ whole genome shotgun (WGS) entry which is preliminary data.</text>
</comment>
<protein>
    <submittedName>
        <fullName evidence="3">Uncharacterized protein</fullName>
    </submittedName>
</protein>
<evidence type="ECO:0000313" key="3">
    <source>
        <dbReference type="EMBL" id="KAL1246669.1"/>
    </source>
</evidence>
<organism evidence="3 4">
    <name type="scientific">Cirrhinus molitorella</name>
    <name type="common">mud carp</name>
    <dbReference type="NCBI Taxonomy" id="172907"/>
    <lineage>
        <taxon>Eukaryota</taxon>
        <taxon>Metazoa</taxon>
        <taxon>Chordata</taxon>
        <taxon>Craniata</taxon>
        <taxon>Vertebrata</taxon>
        <taxon>Euteleostomi</taxon>
        <taxon>Actinopterygii</taxon>
        <taxon>Neopterygii</taxon>
        <taxon>Teleostei</taxon>
        <taxon>Ostariophysi</taxon>
        <taxon>Cypriniformes</taxon>
        <taxon>Cyprinidae</taxon>
        <taxon>Labeoninae</taxon>
        <taxon>Labeonini</taxon>
        <taxon>Cirrhinus</taxon>
    </lineage>
</organism>
<evidence type="ECO:0000256" key="2">
    <source>
        <dbReference type="ARBA" id="ARBA00022737"/>
    </source>
</evidence>
<keyword evidence="2" id="KW-0677">Repeat</keyword>
<accession>A0ABR3L4J0</accession>
<name>A0ABR3L4J0_9TELE</name>
<feature type="non-terminal residue" evidence="3">
    <location>
        <position position="1"/>
    </location>
</feature>
<reference evidence="3 4" key="1">
    <citation type="submission" date="2023-09" db="EMBL/GenBank/DDBJ databases">
        <authorList>
            <person name="Wang M."/>
        </authorList>
    </citation>
    <scope>NUCLEOTIDE SEQUENCE [LARGE SCALE GENOMIC DNA]</scope>
    <source>
        <strain evidence="3">GT-2023</strain>
        <tissue evidence="3">Liver</tissue>
    </source>
</reference>
<dbReference type="PANTHER" id="PTHR24106">
    <property type="entry name" value="NACHT, LRR AND CARD DOMAINS-CONTAINING"/>
    <property type="match status" value="1"/>
</dbReference>
<evidence type="ECO:0000313" key="4">
    <source>
        <dbReference type="Proteomes" id="UP001558613"/>
    </source>
</evidence>
<dbReference type="EMBL" id="JAYMGO010000171">
    <property type="protein sequence ID" value="KAL1246669.1"/>
    <property type="molecule type" value="Genomic_DNA"/>
</dbReference>
<dbReference type="InterPro" id="IPR051261">
    <property type="entry name" value="NLR"/>
</dbReference>